<keyword evidence="3" id="KW-0378">Hydrolase</keyword>
<dbReference type="GO" id="GO:0006508">
    <property type="term" value="P:proteolysis"/>
    <property type="evidence" value="ECO:0007669"/>
    <property type="project" value="UniProtKB-KW"/>
</dbReference>
<dbReference type="AlphaFoldDB" id="A0AAW4YCR5"/>
<accession>A0AAW4YCR5</accession>
<gene>
    <name evidence="5" type="ORF">LB359_18360</name>
</gene>
<reference evidence="5" key="2">
    <citation type="submission" date="2023-08" db="EMBL/GenBank/DDBJ databases">
        <authorList>
            <person name="Zhao H."/>
            <person name="Wang X."/>
        </authorList>
    </citation>
    <scope>NUCLEOTIDE SEQUENCE</scope>
    <source>
        <strain evidence="5">NC-4</strain>
    </source>
</reference>
<feature type="non-terminal residue" evidence="5">
    <location>
        <position position="34"/>
    </location>
</feature>
<comment type="caution">
    <text evidence="5">The sequence shown here is derived from an EMBL/GenBank/DDBJ whole genome shotgun (WGS) entry which is preliminary data.</text>
</comment>
<dbReference type="SUPFAM" id="SSF53182">
    <property type="entry name" value="Pyrrolidone carboxyl peptidase (pyroglutamate aminopeptidase)"/>
    <property type="match status" value="1"/>
</dbReference>
<organism evidence="5 6">
    <name type="scientific">Staphylococcus aureus</name>
    <dbReference type="NCBI Taxonomy" id="1280"/>
    <lineage>
        <taxon>Bacteria</taxon>
        <taxon>Bacillati</taxon>
        <taxon>Bacillota</taxon>
        <taxon>Bacilli</taxon>
        <taxon>Bacillales</taxon>
        <taxon>Staphylococcaceae</taxon>
        <taxon>Staphylococcus</taxon>
    </lineage>
</organism>
<keyword evidence="4" id="KW-0788">Thiol protease</keyword>
<dbReference type="EMBL" id="JAIUEN010000617">
    <property type="protein sequence ID" value="MCE3364187.1"/>
    <property type="molecule type" value="Genomic_DNA"/>
</dbReference>
<dbReference type="Pfam" id="PF01470">
    <property type="entry name" value="Peptidase_C15"/>
    <property type="match status" value="1"/>
</dbReference>
<evidence type="ECO:0000256" key="4">
    <source>
        <dbReference type="ARBA" id="ARBA00022807"/>
    </source>
</evidence>
<protein>
    <submittedName>
        <fullName evidence="5">Pyroglutamyl-peptidase I</fullName>
    </submittedName>
</protein>
<reference evidence="5" key="1">
    <citation type="journal article" date="2021" name="Front Med (Lausanne)">
        <title>The Prevalence and Determinants of Fusidic Acid Resistance Among Methicillin-Resistant Staphylococcus aureus Clinical Isolates in China.</title>
        <authorList>
            <person name="Zhao H."/>
            <person name="Wang X."/>
            <person name="Wang B."/>
            <person name="Xu Y."/>
            <person name="Rao L."/>
            <person name="Wan B."/>
            <person name="Guo Y."/>
            <person name="Wu X."/>
            <person name="Yu J."/>
            <person name="Chen L."/>
            <person name="Li M."/>
            <person name="Yu F."/>
        </authorList>
    </citation>
    <scope>NUCLEOTIDE SEQUENCE</scope>
    <source>
        <strain evidence="5">NC-4</strain>
    </source>
</reference>
<evidence type="ECO:0000256" key="2">
    <source>
        <dbReference type="ARBA" id="ARBA00022670"/>
    </source>
</evidence>
<proteinExistence type="inferred from homology"/>
<evidence type="ECO:0000256" key="1">
    <source>
        <dbReference type="ARBA" id="ARBA00006641"/>
    </source>
</evidence>
<evidence type="ECO:0000313" key="6">
    <source>
        <dbReference type="Proteomes" id="UP001200271"/>
    </source>
</evidence>
<sequence>MHILVTGFAPFDNQDINPSWEAVTQLENIIGTHT</sequence>
<evidence type="ECO:0000256" key="3">
    <source>
        <dbReference type="ARBA" id="ARBA00022801"/>
    </source>
</evidence>
<dbReference type="InterPro" id="IPR036440">
    <property type="entry name" value="Peptidase_C15-like_sf"/>
</dbReference>
<comment type="similarity">
    <text evidence="1">Belongs to the peptidase C15 family.</text>
</comment>
<dbReference type="GO" id="GO:0008234">
    <property type="term" value="F:cysteine-type peptidase activity"/>
    <property type="evidence" value="ECO:0007669"/>
    <property type="project" value="UniProtKB-KW"/>
</dbReference>
<name>A0AAW4YCR5_STAAU</name>
<keyword evidence="2" id="KW-0645">Protease</keyword>
<evidence type="ECO:0000313" key="5">
    <source>
        <dbReference type="EMBL" id="MCE3364187.1"/>
    </source>
</evidence>
<dbReference type="Proteomes" id="UP001200271">
    <property type="component" value="Unassembled WGS sequence"/>
</dbReference>
<dbReference type="Gene3D" id="3.40.630.20">
    <property type="entry name" value="Peptidase C15, pyroglutamyl peptidase I-like"/>
    <property type="match status" value="1"/>
</dbReference>
<dbReference type="InterPro" id="IPR016125">
    <property type="entry name" value="Peptidase_C15-like"/>
</dbReference>